<comment type="subcellular location">
    <subcellularLocation>
        <location evidence="10">Cell membrane</location>
        <topology evidence="10">Multi-pass membrane protein</topology>
    </subcellularLocation>
</comment>
<evidence type="ECO:0000256" key="10">
    <source>
        <dbReference type="HAMAP-Rule" id="MF_00462"/>
    </source>
</evidence>
<evidence type="ECO:0000313" key="12">
    <source>
        <dbReference type="Proteomes" id="UP000032431"/>
    </source>
</evidence>
<name>A0A078KUX7_9FIRM</name>
<evidence type="ECO:0000256" key="2">
    <source>
        <dbReference type="ARBA" id="ARBA00022553"/>
    </source>
</evidence>
<evidence type="ECO:0000313" key="11">
    <source>
        <dbReference type="EMBL" id="CDZ24985.1"/>
    </source>
</evidence>
<sequence length="326" mass="35527">MRLFAASSPHIRHGDDIKVTMGDTILPLLFLLIVAIYYTGLRALTLTAVSVLSCIIFEYLYRRILGKKRSIGDMSAVVTGMIIAFCMPVTAPIWFPIIGAFFAIVVVKQLFGGLGNNIFNPAAAAICLLTVTWPGTMSTFPQATAKFSPFATPVEFETGVPVLTALKNGTLPDNRPFEMLVGYTPGNFGTSAILVIIIAGLVLLYRRIISWKIPLAYLGTVAVLALLFPRCPSGRLDSVVFELTSGSLAFVAVFMATDPVTSPVTTLGRLLYGFFLGLITVFIRYFGIYPEGAFFALLIMNPFVLALDRLGWKLKSKGGRIAYEQE</sequence>
<keyword evidence="3 10" id="KW-0285">Flavoprotein</keyword>
<feature type="transmembrane region" description="Helical" evidence="10">
    <location>
        <begin position="21"/>
        <end position="38"/>
    </location>
</feature>
<dbReference type="KEGG" id="ccel:CCDG5_1890"/>
<evidence type="ECO:0000256" key="8">
    <source>
        <dbReference type="ARBA" id="ARBA00022989"/>
    </source>
</evidence>
<dbReference type="InterPro" id="IPR004338">
    <property type="entry name" value="NqrB/RnfD"/>
</dbReference>
<keyword evidence="1 10" id="KW-0813">Transport</keyword>
<feature type="transmembrane region" description="Helical" evidence="10">
    <location>
        <begin position="211"/>
        <end position="228"/>
    </location>
</feature>
<dbReference type="GO" id="GO:0022900">
    <property type="term" value="P:electron transport chain"/>
    <property type="evidence" value="ECO:0007669"/>
    <property type="project" value="UniProtKB-UniRule"/>
</dbReference>
<dbReference type="GO" id="GO:0005886">
    <property type="term" value="C:plasma membrane"/>
    <property type="evidence" value="ECO:0007669"/>
    <property type="project" value="UniProtKB-SubCell"/>
</dbReference>
<comment type="function">
    <text evidence="10">Part of a membrane-bound complex that couples electron transfer with translocation of ions across the membrane.</text>
</comment>
<keyword evidence="7 10" id="KW-0249">Electron transport</keyword>
<feature type="transmembrane region" description="Helical" evidence="10">
    <location>
        <begin position="186"/>
        <end position="204"/>
    </location>
</feature>
<gene>
    <name evidence="10 11" type="primary">rnfD</name>
    <name evidence="11" type="ORF">CCDG5_1890</name>
</gene>
<dbReference type="HAMAP" id="MF_00462">
    <property type="entry name" value="RsxD_RnfD"/>
    <property type="match status" value="1"/>
</dbReference>
<keyword evidence="8 10" id="KW-1133">Transmembrane helix</keyword>
<dbReference type="AlphaFoldDB" id="A0A078KUX7"/>
<protein>
    <recommendedName>
        <fullName evidence="10">Ion-translocating oxidoreductase complex subunit D</fullName>
        <ecNumber evidence="10">7.-.-.-</ecNumber>
    </recommendedName>
    <alternativeName>
        <fullName evidence="10">Rnf electron transport complex subunit D</fullName>
    </alternativeName>
</protein>
<dbReference type="EC" id="7.-.-.-" evidence="10"/>
<proteinExistence type="inferred from homology"/>
<dbReference type="GO" id="GO:0055085">
    <property type="term" value="P:transmembrane transport"/>
    <property type="evidence" value="ECO:0007669"/>
    <property type="project" value="InterPro"/>
</dbReference>
<keyword evidence="2 10" id="KW-0597">Phosphoprotein</keyword>
<dbReference type="PANTHER" id="PTHR30578">
    <property type="entry name" value="ELECTRON TRANSPORT COMPLEX PROTEIN RNFD"/>
    <property type="match status" value="1"/>
</dbReference>
<evidence type="ECO:0000256" key="7">
    <source>
        <dbReference type="ARBA" id="ARBA00022982"/>
    </source>
</evidence>
<dbReference type="Proteomes" id="UP000032431">
    <property type="component" value="Chromosome I"/>
</dbReference>
<evidence type="ECO:0000256" key="9">
    <source>
        <dbReference type="ARBA" id="ARBA00023136"/>
    </source>
</evidence>
<feature type="transmembrane region" description="Helical" evidence="10">
    <location>
        <begin position="293"/>
        <end position="312"/>
    </location>
</feature>
<feature type="transmembrane region" description="Helical" evidence="10">
    <location>
        <begin position="269"/>
        <end position="287"/>
    </location>
</feature>
<feature type="transmembrane region" description="Helical" evidence="10">
    <location>
        <begin position="82"/>
        <end position="107"/>
    </location>
</feature>
<feature type="modified residue" description="FMN phosphoryl threonine" evidence="10">
    <location>
        <position position="152"/>
    </location>
</feature>
<comment type="similarity">
    <text evidence="10">Belongs to the NqrB/RnfD family.</text>
</comment>
<keyword evidence="9 10" id="KW-0472">Membrane</keyword>
<feature type="transmembrane region" description="Helical" evidence="10">
    <location>
        <begin position="240"/>
        <end position="257"/>
    </location>
</feature>
<dbReference type="OrthoDB" id="9776359at2"/>
<dbReference type="PANTHER" id="PTHR30578:SF0">
    <property type="entry name" value="ION-TRANSLOCATING OXIDOREDUCTASE COMPLEX SUBUNIT D"/>
    <property type="match status" value="1"/>
</dbReference>
<dbReference type="NCBIfam" id="TIGR01946">
    <property type="entry name" value="rnfD"/>
    <property type="match status" value="1"/>
</dbReference>
<dbReference type="InterPro" id="IPR011303">
    <property type="entry name" value="RnfD_bac"/>
</dbReference>
<dbReference type="Pfam" id="PF03116">
    <property type="entry name" value="NQR2_RnfD_RnfE"/>
    <property type="match status" value="1"/>
</dbReference>
<evidence type="ECO:0000256" key="5">
    <source>
        <dbReference type="ARBA" id="ARBA00022692"/>
    </source>
</evidence>
<evidence type="ECO:0000256" key="3">
    <source>
        <dbReference type="ARBA" id="ARBA00022630"/>
    </source>
</evidence>
<dbReference type="HOGENOM" id="CLU_042020_1_0_9"/>
<evidence type="ECO:0000256" key="1">
    <source>
        <dbReference type="ARBA" id="ARBA00022448"/>
    </source>
</evidence>
<keyword evidence="4 10" id="KW-0288">FMN</keyword>
<dbReference type="STRING" id="29343.CCDG5_1890"/>
<comment type="subunit">
    <text evidence="10">The complex is composed of six subunits: RnfA, RnfB, RnfC, RnfD, RnfE and RnfG.</text>
</comment>
<keyword evidence="6 10" id="KW-1278">Translocase</keyword>
<accession>A0A078KUX7</accession>
<keyword evidence="5 10" id="KW-0812">Transmembrane</keyword>
<feature type="transmembrane region" description="Helical" evidence="10">
    <location>
        <begin position="44"/>
        <end position="61"/>
    </location>
</feature>
<reference evidence="12" key="1">
    <citation type="submission" date="2014-07" db="EMBL/GenBank/DDBJ databases">
        <authorList>
            <person name="Wibberg D."/>
        </authorList>
    </citation>
    <scope>NUCLEOTIDE SEQUENCE [LARGE SCALE GENOMIC DNA]</scope>
    <source>
        <strain evidence="12">DG5</strain>
    </source>
</reference>
<dbReference type="EMBL" id="LM995447">
    <property type="protein sequence ID" value="CDZ24985.1"/>
    <property type="molecule type" value="Genomic_DNA"/>
</dbReference>
<evidence type="ECO:0000256" key="6">
    <source>
        <dbReference type="ARBA" id="ARBA00022967"/>
    </source>
</evidence>
<dbReference type="PATRIC" id="fig|29343.3.peg.1983"/>
<keyword evidence="12" id="KW-1185">Reference proteome</keyword>
<comment type="cofactor">
    <cofactor evidence="10">
        <name>FMN</name>
        <dbReference type="ChEBI" id="CHEBI:58210"/>
    </cofactor>
</comment>
<organism evidence="11 12">
    <name type="scientific">[Clostridium] cellulosi</name>
    <dbReference type="NCBI Taxonomy" id="29343"/>
    <lineage>
        <taxon>Bacteria</taxon>
        <taxon>Bacillati</taxon>
        <taxon>Bacillota</taxon>
        <taxon>Clostridia</taxon>
        <taxon>Eubacteriales</taxon>
        <taxon>Oscillospiraceae</taxon>
        <taxon>Oscillospiraceae incertae sedis</taxon>
    </lineage>
</organism>
<keyword evidence="10" id="KW-1003">Cell membrane</keyword>
<evidence type="ECO:0000256" key="4">
    <source>
        <dbReference type="ARBA" id="ARBA00022643"/>
    </source>
</evidence>